<evidence type="ECO:0000313" key="1">
    <source>
        <dbReference type="EMBL" id="CUS88621.1"/>
    </source>
</evidence>
<feature type="non-terminal residue" evidence="1">
    <location>
        <position position="1"/>
    </location>
</feature>
<comment type="caution">
    <text evidence="1">The sequence shown here is derived from an EMBL/GenBank/DDBJ whole genome shotgun (WGS) entry which is preliminary data.</text>
</comment>
<dbReference type="EMBL" id="CZVI01000015">
    <property type="protein sequence ID" value="CUS88621.1"/>
    <property type="molecule type" value="Genomic_DNA"/>
</dbReference>
<organism evidence="1 2">
    <name type="scientific">Candidatus Kryptonium thompsonii</name>
    <dbReference type="NCBI Taxonomy" id="1633631"/>
    <lineage>
        <taxon>Bacteria</taxon>
        <taxon>Pseudomonadati</taxon>
        <taxon>Candidatus Kryptoniota</taxon>
        <taxon>Candidatus Kryptonium</taxon>
    </lineage>
</organism>
<keyword evidence="2" id="KW-1185">Reference proteome</keyword>
<evidence type="ECO:0000313" key="2">
    <source>
        <dbReference type="Proteomes" id="UP000182200"/>
    </source>
</evidence>
<sequence length="46" mass="5114">VTAKSSDGSIKTFEVIARLDTPVEVEYYINGGIMQTVLRKLLKNSK</sequence>
<protein>
    <recommendedName>
        <fullName evidence="3">Aconitate hydratase</fullName>
    </recommendedName>
</protein>
<accession>A0ABP2B1D5</accession>
<evidence type="ECO:0008006" key="3">
    <source>
        <dbReference type="Google" id="ProtNLM"/>
    </source>
</evidence>
<name>A0ABP2B1D5_9BACT</name>
<proteinExistence type="predicted"/>
<dbReference type="InterPro" id="IPR015928">
    <property type="entry name" value="Aconitase/3IPM_dehydase_swvl"/>
</dbReference>
<gene>
    <name evidence="1" type="ORF">JGI8_01230</name>
</gene>
<dbReference type="Gene3D" id="3.20.19.10">
    <property type="entry name" value="Aconitase, domain 4"/>
    <property type="match status" value="1"/>
</dbReference>
<reference evidence="1 2" key="1">
    <citation type="submission" date="2015-11" db="EMBL/GenBank/DDBJ databases">
        <authorList>
            <person name="Varghese N."/>
        </authorList>
    </citation>
    <scope>NUCLEOTIDE SEQUENCE [LARGE SCALE GENOMIC DNA]</scope>
    <source>
        <strain evidence="1 2">JGI-8</strain>
    </source>
</reference>
<dbReference type="Proteomes" id="UP000182200">
    <property type="component" value="Unassembled WGS sequence"/>
</dbReference>